<keyword evidence="4 6" id="KW-0326">Glycosidase</keyword>
<dbReference type="CDD" id="cd08981">
    <property type="entry name" value="GH43_Bt1873-like"/>
    <property type="match status" value="1"/>
</dbReference>
<dbReference type="InterPro" id="IPR006710">
    <property type="entry name" value="Glyco_hydro_43"/>
</dbReference>
<sequence>MKRLSDINLRDPYILPVSRENTYYLYGTDGATAWHGKPAGFDVYKSCDLLNWEGPYPAFRPGPTFWGTHHYWAPEVHFYQGKFYMFASFKAEGIARATHILVADHPLGPFQTHGDSPITPRHWECLDGTLYIEKDGTPWMVFCREWLQVTDGEMYAVQLAPNLYDTVGEPILLFKASSAPWSKPGEGGEQVTDGPYLHRMGNGQLVMLWSSGGYQGYATGLARSVSGKIIGPWKQDETPIFHEDGGHGMLFQDWYGNLLLTLHAPNNNPKERPIILRVEERSGTLEMKEVSSAF</sequence>
<keyword evidence="3 6" id="KW-0378">Hydrolase</keyword>
<gene>
    <name evidence="7" type="ORF">BVG16_07195</name>
</gene>
<comment type="pathway">
    <text evidence="1">Glycan metabolism; L-arabinan degradation.</text>
</comment>
<dbReference type="AlphaFoldDB" id="A0A1T2XL21"/>
<keyword evidence="8" id="KW-1185">Reference proteome</keyword>
<evidence type="ECO:0000256" key="4">
    <source>
        <dbReference type="ARBA" id="ARBA00023295"/>
    </source>
</evidence>
<name>A0A1T2XL21_9BACL</name>
<dbReference type="RefSeq" id="WP_078497853.1">
    <property type="nucleotide sequence ID" value="NZ_MSZX01000002.1"/>
</dbReference>
<evidence type="ECO:0000256" key="2">
    <source>
        <dbReference type="ARBA" id="ARBA00009865"/>
    </source>
</evidence>
<dbReference type="Pfam" id="PF04616">
    <property type="entry name" value="Glyco_hydro_43"/>
    <property type="match status" value="1"/>
</dbReference>
<dbReference type="Proteomes" id="UP000190188">
    <property type="component" value="Unassembled WGS sequence"/>
</dbReference>
<proteinExistence type="inferred from homology"/>
<evidence type="ECO:0000313" key="7">
    <source>
        <dbReference type="EMBL" id="OPA80505.1"/>
    </source>
</evidence>
<dbReference type="EMBL" id="MSZX01000002">
    <property type="protein sequence ID" value="OPA80505.1"/>
    <property type="molecule type" value="Genomic_DNA"/>
</dbReference>
<organism evidence="7 8">
    <name type="scientific">Paenibacillus selenitireducens</name>
    <dbReference type="NCBI Taxonomy" id="1324314"/>
    <lineage>
        <taxon>Bacteria</taxon>
        <taxon>Bacillati</taxon>
        <taxon>Bacillota</taxon>
        <taxon>Bacilli</taxon>
        <taxon>Bacillales</taxon>
        <taxon>Paenibacillaceae</taxon>
        <taxon>Paenibacillus</taxon>
    </lineage>
</organism>
<dbReference type="GO" id="GO:0004553">
    <property type="term" value="F:hydrolase activity, hydrolyzing O-glycosyl compounds"/>
    <property type="evidence" value="ECO:0007669"/>
    <property type="project" value="InterPro"/>
</dbReference>
<evidence type="ECO:0000313" key="8">
    <source>
        <dbReference type="Proteomes" id="UP000190188"/>
    </source>
</evidence>
<evidence type="ECO:0000256" key="3">
    <source>
        <dbReference type="ARBA" id="ARBA00022801"/>
    </source>
</evidence>
<evidence type="ECO:0000256" key="6">
    <source>
        <dbReference type="RuleBase" id="RU361187"/>
    </source>
</evidence>
<protein>
    <submittedName>
        <fullName evidence="7">Glycoside hydrolase</fullName>
    </submittedName>
</protein>
<dbReference type="GO" id="GO:0005975">
    <property type="term" value="P:carbohydrate metabolic process"/>
    <property type="evidence" value="ECO:0007669"/>
    <property type="project" value="InterPro"/>
</dbReference>
<comment type="similarity">
    <text evidence="2 6">Belongs to the glycosyl hydrolase 43 family.</text>
</comment>
<dbReference type="InterPro" id="IPR050727">
    <property type="entry name" value="GH43_arabinanases"/>
</dbReference>
<dbReference type="Gene3D" id="2.115.10.20">
    <property type="entry name" value="Glycosyl hydrolase domain, family 43"/>
    <property type="match status" value="1"/>
</dbReference>
<evidence type="ECO:0000256" key="1">
    <source>
        <dbReference type="ARBA" id="ARBA00004834"/>
    </source>
</evidence>
<dbReference type="STRING" id="1324314.BVG16_07195"/>
<dbReference type="SUPFAM" id="SSF75005">
    <property type="entry name" value="Arabinanase/levansucrase/invertase"/>
    <property type="match status" value="1"/>
</dbReference>
<evidence type="ECO:0000256" key="5">
    <source>
        <dbReference type="PIRSR" id="PIRSR606710-2"/>
    </source>
</evidence>
<dbReference type="PANTHER" id="PTHR43301">
    <property type="entry name" value="ARABINAN ENDO-1,5-ALPHA-L-ARABINOSIDASE"/>
    <property type="match status" value="1"/>
</dbReference>
<feature type="site" description="Important for catalytic activity, responsible for pKa modulation of the active site Glu and correct orientation of both the proton donor and substrate" evidence="5">
    <location>
        <position position="127"/>
    </location>
</feature>
<dbReference type="OrthoDB" id="9763933at2"/>
<reference evidence="7 8" key="1">
    <citation type="submission" date="2017-01" db="EMBL/GenBank/DDBJ databases">
        <title>Genome analysis of Paenibacillus selenitrireducens ES3-24.</title>
        <authorList>
            <person name="Xu D."/>
            <person name="Yao R."/>
            <person name="Zheng S."/>
        </authorList>
    </citation>
    <scope>NUCLEOTIDE SEQUENCE [LARGE SCALE GENOMIC DNA]</scope>
    <source>
        <strain evidence="7 8">ES3-24</strain>
    </source>
</reference>
<dbReference type="InterPro" id="IPR023296">
    <property type="entry name" value="Glyco_hydro_beta-prop_sf"/>
</dbReference>
<dbReference type="PANTHER" id="PTHR43301:SF3">
    <property type="entry name" value="ARABINAN ENDO-1,5-ALPHA-L-ARABINOSIDASE A-RELATED"/>
    <property type="match status" value="1"/>
</dbReference>
<comment type="caution">
    <text evidence="7">The sequence shown here is derived from an EMBL/GenBank/DDBJ whole genome shotgun (WGS) entry which is preliminary data.</text>
</comment>
<accession>A0A1T2XL21</accession>